<dbReference type="AlphaFoldDB" id="A0A1I6R7A0"/>
<organism evidence="6 7">
    <name type="scientific">Marininema halotolerans</name>
    <dbReference type="NCBI Taxonomy" id="1155944"/>
    <lineage>
        <taxon>Bacteria</taxon>
        <taxon>Bacillati</taxon>
        <taxon>Bacillota</taxon>
        <taxon>Bacilli</taxon>
        <taxon>Bacillales</taxon>
        <taxon>Thermoactinomycetaceae</taxon>
        <taxon>Marininema</taxon>
    </lineage>
</organism>
<dbReference type="GO" id="GO:0003700">
    <property type="term" value="F:DNA-binding transcription factor activity"/>
    <property type="evidence" value="ECO:0007669"/>
    <property type="project" value="InterPro"/>
</dbReference>
<reference evidence="7" key="1">
    <citation type="submission" date="2016-10" db="EMBL/GenBank/DDBJ databases">
        <authorList>
            <person name="Varghese N."/>
            <person name="Submissions S."/>
        </authorList>
    </citation>
    <scope>NUCLEOTIDE SEQUENCE [LARGE SCALE GENOMIC DNA]</scope>
    <source>
        <strain evidence="7">DSM 45789</strain>
    </source>
</reference>
<evidence type="ECO:0000259" key="5">
    <source>
        <dbReference type="PROSITE" id="PS50937"/>
    </source>
</evidence>
<dbReference type="GO" id="GO:0003677">
    <property type="term" value="F:DNA binding"/>
    <property type="evidence" value="ECO:0007669"/>
    <property type="project" value="UniProtKB-KW"/>
</dbReference>
<dbReference type="RefSeq" id="WP_091835917.1">
    <property type="nucleotide sequence ID" value="NZ_FPAA01000004.1"/>
</dbReference>
<keyword evidence="7" id="KW-1185">Reference proteome</keyword>
<dbReference type="PANTHER" id="PTHR30204">
    <property type="entry name" value="REDOX-CYCLING DRUG-SENSING TRANSCRIPTIONAL ACTIVATOR SOXR"/>
    <property type="match status" value="1"/>
</dbReference>
<dbReference type="Proteomes" id="UP000198660">
    <property type="component" value="Unassembled WGS sequence"/>
</dbReference>
<evidence type="ECO:0000256" key="3">
    <source>
        <dbReference type="ARBA" id="ARBA00023125"/>
    </source>
</evidence>
<dbReference type="CDD" id="cd01105">
    <property type="entry name" value="HTH_GlnR-like"/>
    <property type="match status" value="1"/>
</dbReference>
<dbReference type="Gene3D" id="1.10.1660.10">
    <property type="match status" value="1"/>
</dbReference>
<keyword evidence="2" id="KW-0805">Transcription regulation</keyword>
<dbReference type="SMART" id="SM00422">
    <property type="entry name" value="HTH_MERR"/>
    <property type="match status" value="1"/>
</dbReference>
<sequence>MRDDTRRNMPLFSMGTVQKLTELTPRQVRYYEQQGLIRPARTNGNQRLFSFNDVDRLLHIKNLMEKGVNIAGVKEMLQKEEQKEGVVTEATPPQTVKKPEISEAELHKLLKRQLSELSARPNQSHLLRGELSRFFH</sequence>
<accession>A0A1I6R7A0</accession>
<evidence type="ECO:0000313" key="7">
    <source>
        <dbReference type="Proteomes" id="UP000198660"/>
    </source>
</evidence>
<dbReference type="InterPro" id="IPR009061">
    <property type="entry name" value="DNA-bd_dom_put_sf"/>
</dbReference>
<keyword evidence="3" id="KW-0238">DNA-binding</keyword>
<evidence type="ECO:0000256" key="4">
    <source>
        <dbReference type="ARBA" id="ARBA00023163"/>
    </source>
</evidence>
<feature type="domain" description="HTH merR-type" evidence="5">
    <location>
        <begin position="11"/>
        <end position="79"/>
    </location>
</feature>
<dbReference type="EMBL" id="FPAA01000004">
    <property type="protein sequence ID" value="SFS60440.1"/>
    <property type="molecule type" value="Genomic_DNA"/>
</dbReference>
<gene>
    <name evidence="6" type="ORF">SAMN05444972_104197</name>
</gene>
<keyword evidence="1" id="KW-0678">Repressor</keyword>
<dbReference type="InterPro" id="IPR047057">
    <property type="entry name" value="MerR_fam"/>
</dbReference>
<evidence type="ECO:0000313" key="6">
    <source>
        <dbReference type="EMBL" id="SFS60440.1"/>
    </source>
</evidence>
<proteinExistence type="predicted"/>
<evidence type="ECO:0000256" key="2">
    <source>
        <dbReference type="ARBA" id="ARBA00023015"/>
    </source>
</evidence>
<dbReference type="OrthoDB" id="9806513at2"/>
<dbReference type="SUPFAM" id="SSF46955">
    <property type="entry name" value="Putative DNA-binding domain"/>
    <property type="match status" value="1"/>
</dbReference>
<evidence type="ECO:0000256" key="1">
    <source>
        <dbReference type="ARBA" id="ARBA00022491"/>
    </source>
</evidence>
<dbReference type="InterPro" id="IPR000551">
    <property type="entry name" value="MerR-type_HTH_dom"/>
</dbReference>
<dbReference type="PANTHER" id="PTHR30204:SF65">
    <property type="entry name" value="HTH-TYPE TRANSCRIPTIONAL REGULATOR TNRA"/>
    <property type="match status" value="1"/>
</dbReference>
<protein>
    <submittedName>
        <fullName evidence="6">MerR family transcriptional regulator, glutamine synthetase repressor</fullName>
    </submittedName>
</protein>
<dbReference type="PROSITE" id="PS50937">
    <property type="entry name" value="HTH_MERR_2"/>
    <property type="match status" value="1"/>
</dbReference>
<keyword evidence="4" id="KW-0804">Transcription</keyword>
<name>A0A1I6R7A0_9BACL</name>
<dbReference type="Pfam" id="PF13411">
    <property type="entry name" value="MerR_1"/>
    <property type="match status" value="1"/>
</dbReference>